<dbReference type="AlphaFoldDB" id="A0A1M5C6Q9"/>
<accession>A0A1M5C6Q9</accession>
<keyword evidence="1" id="KW-0175">Coiled coil</keyword>
<evidence type="ECO:0000256" key="1">
    <source>
        <dbReference type="SAM" id="Coils"/>
    </source>
</evidence>
<evidence type="ECO:0000313" key="2">
    <source>
        <dbReference type="EMBL" id="SHF50429.1"/>
    </source>
</evidence>
<dbReference type="RefSeq" id="WP_062179346.1">
    <property type="nucleotide sequence ID" value="NZ_BBXL01000007.1"/>
</dbReference>
<reference evidence="3" key="1">
    <citation type="submission" date="2016-11" db="EMBL/GenBank/DDBJ databases">
        <authorList>
            <person name="Varghese N."/>
            <person name="Submissions S."/>
        </authorList>
    </citation>
    <scope>NUCLEOTIDE SEQUENCE [LARGE SCALE GENOMIC DNA]</scope>
    <source>
        <strain evidence="3">DSM 27370</strain>
    </source>
</reference>
<feature type="coiled-coil region" evidence="1">
    <location>
        <begin position="32"/>
        <end position="66"/>
    </location>
</feature>
<evidence type="ECO:0000313" key="3">
    <source>
        <dbReference type="Proteomes" id="UP000184480"/>
    </source>
</evidence>
<sequence length="76" mass="9080">MANLMKKDKIIEQSIKHKKEDRIHIITSILQSLSEEDNNNKLQVEIDILKKELDLYKKNSSKIIREYVNNELKKQE</sequence>
<organism evidence="2 3">
    <name type="scientific">Dysgonomonas macrotermitis</name>
    <dbReference type="NCBI Taxonomy" id="1346286"/>
    <lineage>
        <taxon>Bacteria</taxon>
        <taxon>Pseudomonadati</taxon>
        <taxon>Bacteroidota</taxon>
        <taxon>Bacteroidia</taxon>
        <taxon>Bacteroidales</taxon>
        <taxon>Dysgonomonadaceae</taxon>
        <taxon>Dysgonomonas</taxon>
    </lineage>
</organism>
<proteinExistence type="predicted"/>
<dbReference type="EMBL" id="FQUC01000007">
    <property type="protein sequence ID" value="SHF50429.1"/>
    <property type="molecule type" value="Genomic_DNA"/>
</dbReference>
<protein>
    <submittedName>
        <fullName evidence="2">Uncharacterized protein</fullName>
    </submittedName>
</protein>
<keyword evidence="3" id="KW-1185">Reference proteome</keyword>
<gene>
    <name evidence="2" type="ORF">SAMN05444362_10753</name>
</gene>
<dbReference type="Proteomes" id="UP000184480">
    <property type="component" value="Unassembled WGS sequence"/>
</dbReference>
<dbReference type="STRING" id="1346286.SAMN05444362_10753"/>
<name>A0A1M5C6Q9_9BACT</name>